<feature type="region of interest" description="Disordered" evidence="7">
    <location>
        <begin position="100"/>
        <end position="120"/>
    </location>
</feature>
<organism evidence="10 11">
    <name type="scientific">Cuneatibacter caecimuris</name>
    <dbReference type="NCBI Taxonomy" id="1796618"/>
    <lineage>
        <taxon>Bacteria</taxon>
        <taxon>Bacillati</taxon>
        <taxon>Bacillota</taxon>
        <taxon>Clostridia</taxon>
        <taxon>Lachnospirales</taxon>
        <taxon>Lachnospiraceae</taxon>
        <taxon>Cuneatibacter</taxon>
    </lineage>
</organism>
<dbReference type="InterPro" id="IPR005526">
    <property type="entry name" value="Septum_form_inhib_MinC_C"/>
</dbReference>
<dbReference type="InterPro" id="IPR013033">
    <property type="entry name" value="MinC"/>
</dbReference>
<evidence type="ECO:0000256" key="1">
    <source>
        <dbReference type="ARBA" id="ARBA00006291"/>
    </source>
</evidence>
<dbReference type="AlphaFoldDB" id="A0A4Q7NZL9"/>
<proteinExistence type="inferred from homology"/>
<accession>A0A4Q7NZL9</accession>
<comment type="similarity">
    <text evidence="1 6">Belongs to the MinC family.</text>
</comment>
<evidence type="ECO:0000259" key="9">
    <source>
        <dbReference type="Pfam" id="PF22642"/>
    </source>
</evidence>
<dbReference type="Pfam" id="PF22642">
    <property type="entry name" value="MinC_N_1"/>
    <property type="match status" value="1"/>
</dbReference>
<name>A0A4Q7NZL9_9FIRM</name>
<dbReference type="RefSeq" id="WP_130435938.1">
    <property type="nucleotide sequence ID" value="NZ_SGXF01000006.1"/>
</dbReference>
<evidence type="ECO:0000256" key="7">
    <source>
        <dbReference type="SAM" id="MobiDB-lite"/>
    </source>
</evidence>
<keyword evidence="3 6" id="KW-0717">Septation</keyword>
<comment type="function">
    <text evidence="6">Cell division inhibitor that blocks the formation of polar Z ring septums. Rapidly oscillates between the poles of the cell to destabilize FtsZ filaments that have formed before they mature into polar Z rings. Prevents FtsZ polymerization.</text>
</comment>
<evidence type="ECO:0000256" key="4">
    <source>
        <dbReference type="ARBA" id="ARBA00023306"/>
    </source>
</evidence>
<comment type="caution">
    <text evidence="10">The sequence shown here is derived from an EMBL/GenBank/DDBJ whole genome shotgun (WGS) entry which is preliminary data.</text>
</comment>
<dbReference type="InterPro" id="IPR036145">
    <property type="entry name" value="MinC_C_sf"/>
</dbReference>
<reference evidence="10 11" key="1">
    <citation type="submission" date="2019-02" db="EMBL/GenBank/DDBJ databases">
        <title>Genomic Encyclopedia of Type Strains, Phase IV (KMG-IV): sequencing the most valuable type-strain genomes for metagenomic binning, comparative biology and taxonomic classification.</title>
        <authorList>
            <person name="Goeker M."/>
        </authorList>
    </citation>
    <scope>NUCLEOTIDE SEQUENCE [LARGE SCALE GENOMIC DNA]</scope>
    <source>
        <strain evidence="10 11">DSM 29486</strain>
    </source>
</reference>
<dbReference type="Pfam" id="PF03775">
    <property type="entry name" value="MinC_C"/>
    <property type="match status" value="1"/>
</dbReference>
<keyword evidence="4 6" id="KW-0131">Cell cycle</keyword>
<dbReference type="SUPFAM" id="SSF63848">
    <property type="entry name" value="Cell-division inhibitor MinC, C-terminal domain"/>
    <property type="match status" value="1"/>
</dbReference>
<dbReference type="NCBIfam" id="TIGR01222">
    <property type="entry name" value="minC"/>
    <property type="match status" value="1"/>
</dbReference>
<keyword evidence="2 6" id="KW-0132">Cell division</keyword>
<evidence type="ECO:0000256" key="3">
    <source>
        <dbReference type="ARBA" id="ARBA00023210"/>
    </source>
</evidence>
<dbReference type="Proteomes" id="UP000292927">
    <property type="component" value="Unassembled WGS sequence"/>
</dbReference>
<dbReference type="GO" id="GO:0000902">
    <property type="term" value="P:cell morphogenesis"/>
    <property type="evidence" value="ECO:0007669"/>
    <property type="project" value="InterPro"/>
</dbReference>
<evidence type="ECO:0000313" key="10">
    <source>
        <dbReference type="EMBL" id="RZS92936.1"/>
    </source>
</evidence>
<sequence>MNQLVSIKGNRYGIAVRMDASAPFEKILEDAGRAFSEAADFFRDARMAVSFQGRELTPDQEGQLLDVISAHSRIQVVCVVDEDKARENLYQKAVEQYARSATTPPRVAEQEPLEQEEDSLPGNEELYRMDEQSASAANPGQFYKGTLRSGQVVESDSSIIVLGDINPGATVIAKGNVVVLGSLKGNAHAGSNGNTTAFVVALEMQPMQIRIGDVMGRCADGVSKRGTKPTGPQIAFVENENIYVESISRDIMNEINFQ</sequence>
<dbReference type="PANTHER" id="PTHR34108">
    <property type="entry name" value="SEPTUM SITE-DETERMINING PROTEIN MINC"/>
    <property type="match status" value="1"/>
</dbReference>
<evidence type="ECO:0000256" key="2">
    <source>
        <dbReference type="ARBA" id="ARBA00022618"/>
    </source>
</evidence>
<dbReference type="GO" id="GO:1901891">
    <property type="term" value="P:regulation of cell septum assembly"/>
    <property type="evidence" value="ECO:0007669"/>
    <property type="project" value="InterPro"/>
</dbReference>
<dbReference type="EMBL" id="SGXF01000006">
    <property type="protein sequence ID" value="RZS92936.1"/>
    <property type="molecule type" value="Genomic_DNA"/>
</dbReference>
<dbReference type="GO" id="GO:0000917">
    <property type="term" value="P:division septum assembly"/>
    <property type="evidence" value="ECO:0007669"/>
    <property type="project" value="UniProtKB-KW"/>
</dbReference>
<evidence type="ECO:0000259" key="8">
    <source>
        <dbReference type="Pfam" id="PF03775"/>
    </source>
</evidence>
<dbReference type="InterPro" id="IPR016098">
    <property type="entry name" value="CAP/MinC_C"/>
</dbReference>
<comment type="subunit">
    <text evidence="5 6">Interacts with MinD and FtsZ.</text>
</comment>
<gene>
    <name evidence="6" type="primary">minC</name>
    <name evidence="10" type="ORF">EV209_2681</name>
</gene>
<dbReference type="HAMAP" id="MF_00267">
    <property type="entry name" value="MinC"/>
    <property type="match status" value="1"/>
</dbReference>
<feature type="domain" description="Septum site-determining protein MinC N-terminal" evidence="9">
    <location>
        <begin position="5"/>
        <end position="78"/>
    </location>
</feature>
<dbReference type="OrthoDB" id="9790810at2"/>
<evidence type="ECO:0000256" key="6">
    <source>
        <dbReference type="HAMAP-Rule" id="MF_00267"/>
    </source>
</evidence>
<dbReference type="InterPro" id="IPR055219">
    <property type="entry name" value="MinC_N_1"/>
</dbReference>
<dbReference type="PANTHER" id="PTHR34108:SF1">
    <property type="entry name" value="SEPTUM SITE-DETERMINING PROTEIN MINC"/>
    <property type="match status" value="1"/>
</dbReference>
<dbReference type="Gene3D" id="3.30.160.540">
    <property type="match status" value="1"/>
</dbReference>
<feature type="domain" description="Septum formation inhibitor MinC C-terminal" evidence="8">
    <location>
        <begin position="143"/>
        <end position="244"/>
    </location>
</feature>
<evidence type="ECO:0000256" key="5">
    <source>
        <dbReference type="ARBA" id="ARBA00046874"/>
    </source>
</evidence>
<keyword evidence="11" id="KW-1185">Reference proteome</keyword>
<dbReference type="Gene3D" id="2.160.20.70">
    <property type="match status" value="1"/>
</dbReference>
<evidence type="ECO:0000313" key="11">
    <source>
        <dbReference type="Proteomes" id="UP000292927"/>
    </source>
</evidence>
<protein>
    <recommendedName>
        <fullName evidence="6">Probable septum site-determining protein MinC</fullName>
    </recommendedName>
</protein>